<comment type="caution">
    <text evidence="3">The sequence shown here is derived from an EMBL/GenBank/DDBJ whole genome shotgun (WGS) entry which is preliminary data.</text>
</comment>
<proteinExistence type="predicted"/>
<keyword evidence="4" id="KW-1185">Reference proteome</keyword>
<evidence type="ECO:0000313" key="4">
    <source>
        <dbReference type="Proteomes" id="UP000762676"/>
    </source>
</evidence>
<organism evidence="3 4">
    <name type="scientific">Elysia marginata</name>
    <dbReference type="NCBI Taxonomy" id="1093978"/>
    <lineage>
        <taxon>Eukaryota</taxon>
        <taxon>Metazoa</taxon>
        <taxon>Spiralia</taxon>
        <taxon>Lophotrochozoa</taxon>
        <taxon>Mollusca</taxon>
        <taxon>Gastropoda</taxon>
        <taxon>Heterobranchia</taxon>
        <taxon>Euthyneura</taxon>
        <taxon>Panpulmonata</taxon>
        <taxon>Sacoglossa</taxon>
        <taxon>Placobranchoidea</taxon>
        <taxon>Plakobranchidae</taxon>
        <taxon>Elysia</taxon>
    </lineage>
</organism>
<sequence length="1626" mass="175738">MAVSVTFDTNPSCTPHALVAFGRSHAEGPTNSSFFWAIVTIYTGGGDGCLPTQDAVAMLLPRLSKTALAVTPVDSAYAALWRRVCGGRIEGGAEATPAQARSSGLAAALSTNPPPPSPVSTDDLAALSTNPPPPSPVDDLAATFSNLQPPSGCAFSNGFLPRSENSESQTYHSDSRPEQAQSPSADEVFDKLSLYARRYGAHPDFRAQDPATVYKAHNFIKSTFGYGKNITSAVLEEHLHSLAAGLNQAAGGVATLGQSAATFTAAAQSAIAANKGVYALVQAHVAKEGGGFTGGYFGGDPRDEPSKALKEYRDSLAAATKDRIIRGLARALSRAGIDVNPDASAEDIARALVSKLPNPRNNGKTFAADAKAQEKVCRTVADVLNDEFTPGASAADKLIDTSLGAVAVCRQVAELVHSLSTGLQTEFLEVHASLTRVLRNLEVLDEILQELHNKIRGQVVAADLPVGADKKIADFEEIYARAQRERERQMAMLRNFLNVTLAPAKEELAIAMRDESLTHDMVSRLQLVPGTGDFANTLAHAISGLGTVAAVSARVDKALKEVGMSVQQYLSSDDISSLETSLDMKLMGGVAAEDVGRFLKAVQTLKENFYRRSELALDEASSDGADGATSFRGGEDASTLDRRVEARKMEKKLIVKDFIAKTAGQYDALLKSVQILGPLLGKTVPLSDKLESFRNALASLSQVRMGSLSLELALLGYYGDAEHREKKENFISGLRAIQGLLDDLMSMEMYGQASQYFAAVRAAIDGLLRTIDFYSDVIAKKYGSGGDEETAENKKVGGDSGLASIPEIARSSYDLENAINTFLYFYYVAKVRTNLAQTRTELEFYGEKYVDILGDAVAARLRQLEREKADALSQANLDPSYKTFVEASFESKTSFYRALQALDLYMKSFTDGIVANPDDVADAKRMLDGVSVIGRWFIEDTGDDLAAAFDMMPAWDGASRQNTALGNAGHYYQKLVDAGNIRNDLFLAGVPQLAVESSRADAIYKQVAKVYDNFQALKNITNAFVRIGEKFGGKELRRQVFMSPTQMYKAFLEYLKRSALSMLPARNNNNAAVVQVLLTNNSGGAAAAAVRPAVRPAANPLEGDVFFGSVLPGLAGNYAVEDKYFSFCVKAMAAKVLTVIGVFDLFERPNPVYELTPTRMIIGGADYDAVPEVIPEASELYFRLPRLVEFYKDLFDWKGDLAQISMLPEVEGVFSGIIRLIFNRVQGGAAASGDYSDLEVRSIVREINAIYENFRSAGGANREALSAFVVEINRRYGVVKKKDWDALQALLKNERRGVGGPQGTQTNYAILPGEEEFESDRRAPSDRYLGPGVASKDDALVSKFTVDGATGADDWGQWQMLKAFREKLDAKFASVHPDEFTTYSFSTVIRQGEIEMRRAEDASARIGVVARLIQGSGNLAGIDVGKSFMFHETVVVGLNTLSGLFTLLKAFKQRVVDTDVVGMRALVKAWVNNRRAAPNNPQIAFSHAALSDAVAGPLKDLSSQARSYVRTDNSLFSGWGGAGDGLLAVNLYTACSLNANAMTVEITETLATYCFDDSAIMRDLLTVISGLTTAFQGLVVVRFPSTAAGQIHLDFSGLRGLVQKLMSDIRAFMDLFRRHIAKSTIS</sequence>
<dbReference type="EMBL" id="BMAT01005265">
    <property type="protein sequence ID" value="GFR90099.1"/>
    <property type="molecule type" value="Genomic_DNA"/>
</dbReference>
<name>A0AAV4GXU3_9GAST</name>
<protein>
    <submittedName>
        <fullName evidence="3">Polyprotein pp220</fullName>
    </submittedName>
</protein>
<evidence type="ECO:0000313" key="3">
    <source>
        <dbReference type="EMBL" id="GFR90099.1"/>
    </source>
</evidence>
<feature type="region of interest" description="Disordered" evidence="2">
    <location>
        <begin position="95"/>
        <end position="143"/>
    </location>
</feature>
<keyword evidence="1" id="KW-0175">Coiled coil</keyword>
<reference evidence="3 4" key="1">
    <citation type="journal article" date="2021" name="Elife">
        <title>Chloroplast acquisition without the gene transfer in kleptoplastic sea slugs, Plakobranchus ocellatus.</title>
        <authorList>
            <person name="Maeda T."/>
            <person name="Takahashi S."/>
            <person name="Yoshida T."/>
            <person name="Shimamura S."/>
            <person name="Takaki Y."/>
            <person name="Nagai Y."/>
            <person name="Toyoda A."/>
            <person name="Suzuki Y."/>
            <person name="Arimoto A."/>
            <person name="Ishii H."/>
            <person name="Satoh N."/>
            <person name="Nishiyama T."/>
            <person name="Hasebe M."/>
            <person name="Maruyama T."/>
            <person name="Minagawa J."/>
            <person name="Obokata J."/>
            <person name="Shigenobu S."/>
        </authorList>
    </citation>
    <scope>NUCLEOTIDE SEQUENCE [LARGE SCALE GENOMIC DNA]</scope>
</reference>
<evidence type="ECO:0000256" key="1">
    <source>
        <dbReference type="SAM" id="Coils"/>
    </source>
</evidence>
<feature type="non-terminal residue" evidence="3">
    <location>
        <position position="1626"/>
    </location>
</feature>
<feature type="compositionally biased region" description="Polar residues" evidence="2">
    <location>
        <begin position="166"/>
        <end position="184"/>
    </location>
</feature>
<feature type="coiled-coil region" evidence="1">
    <location>
        <begin position="434"/>
        <end position="492"/>
    </location>
</feature>
<evidence type="ECO:0000256" key="2">
    <source>
        <dbReference type="SAM" id="MobiDB-lite"/>
    </source>
</evidence>
<dbReference type="Proteomes" id="UP000762676">
    <property type="component" value="Unassembled WGS sequence"/>
</dbReference>
<accession>A0AAV4GXU3</accession>
<feature type="region of interest" description="Disordered" evidence="2">
    <location>
        <begin position="155"/>
        <end position="185"/>
    </location>
</feature>
<gene>
    <name evidence="3" type="ORF">ElyMa_002559200</name>
</gene>